<dbReference type="GO" id="GO:0045273">
    <property type="term" value="C:respiratory chain complex II (succinate dehydrogenase)"/>
    <property type="evidence" value="ECO:0007669"/>
    <property type="project" value="InterPro"/>
</dbReference>
<gene>
    <name evidence="1" type="primary">sdh4</name>
</gene>
<dbReference type="AlphaFoldDB" id="A0A6M3X3F6"/>
<dbReference type="GO" id="GO:0006121">
    <property type="term" value="P:mitochondrial electron transport, succinate to ubiquinone"/>
    <property type="evidence" value="ECO:0007669"/>
    <property type="project" value="InterPro"/>
</dbReference>
<proteinExistence type="predicted"/>
<dbReference type="GO" id="GO:0006099">
    <property type="term" value="P:tricarboxylic acid cycle"/>
    <property type="evidence" value="ECO:0007669"/>
    <property type="project" value="InterPro"/>
</dbReference>
<name>A0A6M3X3F6_TAXBA</name>
<geneLocation type="mitochondrion" evidence="1"/>
<dbReference type="PANTHER" id="PTHR36358:SF1">
    <property type="entry name" value="SUCCINATE DEHYDROGENASE SUBUNIT 4, MITOCHONDRIAL"/>
    <property type="match status" value="1"/>
</dbReference>
<dbReference type="PANTHER" id="PTHR36358">
    <property type="entry name" value="SUCCINATE DEHYDROGENASE SUBUNIT 4, MITOCHONDRIAL"/>
    <property type="match status" value="1"/>
</dbReference>
<dbReference type="InterPro" id="IPR044963">
    <property type="entry name" value="SDH4"/>
</dbReference>
<dbReference type="GO" id="GO:0005743">
    <property type="term" value="C:mitochondrial inner membrane"/>
    <property type="evidence" value="ECO:0007669"/>
    <property type="project" value="InterPro"/>
</dbReference>
<keyword evidence="1" id="KW-0496">Mitochondrion</keyword>
<organism evidence="1">
    <name type="scientific">Taxus baccata</name>
    <name type="common">English yew</name>
    <dbReference type="NCBI Taxonomy" id="25629"/>
    <lineage>
        <taxon>Eukaryota</taxon>
        <taxon>Viridiplantae</taxon>
        <taxon>Streptophyta</taxon>
        <taxon>Embryophyta</taxon>
        <taxon>Tracheophyta</taxon>
        <taxon>Spermatophyta</taxon>
        <taxon>Pinopsida</taxon>
        <taxon>Pinidae</taxon>
        <taxon>Conifers II</taxon>
        <taxon>Cupressales</taxon>
        <taxon>Taxaceae</taxon>
        <taxon>Taxus</taxon>
    </lineage>
</organism>
<accession>A0A6M3X3F6</accession>
<evidence type="ECO:0000313" key="1">
    <source>
        <dbReference type="EMBL" id="QJH92115.1"/>
    </source>
</evidence>
<protein>
    <submittedName>
        <fullName evidence="1">Succinate dehydrogenase subunit 4</fullName>
    </submittedName>
</protein>
<dbReference type="EMBL" id="MN965361">
    <property type="protein sequence ID" value="QJH92115.1"/>
    <property type="molecule type" value="Genomic_DNA"/>
</dbReference>
<sequence>MVLAFRRRGSVIPICLYLLVGGSMKERTSGLGDRLRLRDGDSIIESSARGNLLLLAASLLLISELDEVYPTLLSDIYSFRHIHAGIEEIMADHVHQGMTRNWISILLGSFFFIVMKDVFPFPSRLFHHEWNNPMVDRPI</sequence>
<reference evidence="1" key="1">
    <citation type="journal article" date="2020" name="Mol. Biol. Evol.">
        <title>Extensive Shifts from Cis- to Trans-splicing of Gymnosperm Mitochondrial Introns.</title>
        <authorList>
            <person name="Guo W."/>
            <person name="Zhu A."/>
            <person name="Fan W."/>
            <person name="Adams R.P."/>
            <person name="Mower J.P."/>
        </authorList>
    </citation>
    <scope>NUCLEOTIDE SEQUENCE</scope>
</reference>